<dbReference type="Gene3D" id="3.30.460.40">
    <property type="match status" value="1"/>
</dbReference>
<dbReference type="InterPro" id="IPR045792">
    <property type="entry name" value="DUF6036"/>
</dbReference>
<dbReference type="GeneID" id="8982231"/>
<name>D5E8X7_METMS</name>
<dbReference type="AlphaFoldDB" id="D5E8X7"/>
<gene>
    <name evidence="2" type="ordered locus">Mmah_0100</name>
</gene>
<evidence type="ECO:0000259" key="1">
    <source>
        <dbReference type="Pfam" id="PF19502"/>
    </source>
</evidence>
<reference evidence="2 3" key="1">
    <citation type="submission" date="2010-03" db="EMBL/GenBank/DDBJ databases">
        <title>The complete genome of Methanohalophilus mahii DSM 5219.</title>
        <authorList>
            <consortium name="US DOE Joint Genome Institute (JGI-PGF)"/>
            <person name="Lucas S."/>
            <person name="Copeland A."/>
            <person name="Lapidus A."/>
            <person name="Glavina del Rio T."/>
            <person name="Dalin E."/>
            <person name="Tice H."/>
            <person name="Bruce D."/>
            <person name="Goodwin L."/>
            <person name="Pitluck S."/>
            <person name="Kyrpides N."/>
            <person name="Mavromatis K."/>
            <person name="Ivanova N."/>
            <person name="Lykidis A."/>
            <person name="Saunders E."/>
            <person name="Brettin T."/>
            <person name="Detter J.C."/>
            <person name="Han C."/>
            <person name="Land M."/>
            <person name="Hauser L."/>
            <person name="Markowitz V."/>
            <person name="Cheng J.-F."/>
            <person name="Hugenholtz P."/>
            <person name="Woyke T."/>
            <person name="Wu D."/>
            <person name="Spring S."/>
            <person name="Schneider S."/>
            <person name="Schroeder M."/>
            <person name="Klenk H.-P."/>
            <person name="Eisen J.A."/>
        </authorList>
    </citation>
    <scope>NUCLEOTIDE SEQUENCE [LARGE SCALE GENOMIC DNA]</scope>
    <source>
        <strain evidence="3">ATCC 35705 / DSM 5219 / SLP</strain>
    </source>
</reference>
<dbReference type="Pfam" id="PF19502">
    <property type="entry name" value="DUF6036"/>
    <property type="match status" value="1"/>
</dbReference>
<dbReference type="STRING" id="547558.Mmah_0100"/>
<dbReference type="KEGG" id="mmh:Mmah_0100"/>
<evidence type="ECO:0000313" key="3">
    <source>
        <dbReference type="Proteomes" id="UP000001059"/>
    </source>
</evidence>
<dbReference type="RefSeq" id="WP_013036579.1">
    <property type="nucleotide sequence ID" value="NC_014002.1"/>
</dbReference>
<accession>D5E8X7</accession>
<sequence>MVSKSFDKQYLQKEFEKLNETLNEHVTLYLIGGGSMSFQKYKAATKDIDVVVGSTHELGHVVTALRSINYVIPVVRGPYKKMEANSILENTDGFRWDIFVNVICGGLRLSDGMIERSIQLFKMEHVSVYMICPEDIFVFKSITTRERDQEDMYSLFSKGLNFDIIEKEFFWQNNHKQNDYAWMAFFFDGVEEFFDKYHITHPIIARLHDIAEEDMLIGFVKERLRTGPRQISEISDGLDQNDVEVILDKLIKQGVVLKDKYGKISLKSDDDCNQNTGYR</sequence>
<dbReference type="OrthoDB" id="12113at2157"/>
<evidence type="ECO:0000313" key="2">
    <source>
        <dbReference type="EMBL" id="ADE35636.1"/>
    </source>
</evidence>
<dbReference type="InterPro" id="IPR043519">
    <property type="entry name" value="NT_sf"/>
</dbReference>
<protein>
    <recommendedName>
        <fullName evidence="1">DUF6036 domain-containing protein</fullName>
    </recommendedName>
</protein>
<dbReference type="Proteomes" id="UP000001059">
    <property type="component" value="Chromosome"/>
</dbReference>
<organism evidence="2 3">
    <name type="scientific">Methanohalophilus mahii (strain ATCC 35705 / DSM 5219 / SLP)</name>
    <dbReference type="NCBI Taxonomy" id="547558"/>
    <lineage>
        <taxon>Archaea</taxon>
        <taxon>Methanobacteriati</taxon>
        <taxon>Methanobacteriota</taxon>
        <taxon>Stenosarchaea group</taxon>
        <taxon>Methanomicrobia</taxon>
        <taxon>Methanosarcinales</taxon>
        <taxon>Methanosarcinaceae</taxon>
        <taxon>Methanohalophilus</taxon>
    </lineage>
</organism>
<feature type="domain" description="DUF6036" evidence="1">
    <location>
        <begin position="13"/>
        <end position="174"/>
    </location>
</feature>
<dbReference type="HOGENOM" id="CLU_089861_0_0_2"/>
<dbReference type="SUPFAM" id="SSF81301">
    <property type="entry name" value="Nucleotidyltransferase"/>
    <property type="match status" value="1"/>
</dbReference>
<proteinExistence type="predicted"/>
<keyword evidence="3" id="KW-1185">Reference proteome</keyword>
<dbReference type="EMBL" id="CP001994">
    <property type="protein sequence ID" value="ADE35636.1"/>
    <property type="molecule type" value="Genomic_DNA"/>
</dbReference>